<dbReference type="Proteomes" id="UP000887580">
    <property type="component" value="Unplaced"/>
</dbReference>
<accession>A0AC35GFJ3</accession>
<evidence type="ECO:0000313" key="1">
    <source>
        <dbReference type="Proteomes" id="UP000887580"/>
    </source>
</evidence>
<dbReference type="WBParaSite" id="PS1159_v2.g4853.t1">
    <property type="protein sequence ID" value="PS1159_v2.g4853.t1"/>
    <property type="gene ID" value="PS1159_v2.g4853"/>
</dbReference>
<sequence>MSSNTKKRQIDTNREEILAKKLFTTNAIVDALQYSESSSDEGDEEKSDAGDVKAVQAQSSALWHDEDDDVEDVSSHQKQAFIVASKAKWAQGTKDDKIVDSDDEDDEAMGALYSLTRTTGKVTTTAKNLTRTYIKCDKTKDITLGHNGNGPIVNLAFHPSRPVLMTCGQRSTKIAFFEVCNSMEDVTLKKSNHFLQDVSFPDYEVASVDFWNYGQSVFVGSVKRPYFYSYDLADGKINQISRPRWMPQYNYGKFAISDDGSMIAFLTSGADVFVCELKTMAHIQTFAAAAKVVDVKFSPGDKMTLFGFAQNGAVYIWDLYSPQNQTYFFDDGCVGPRTIAVSKNGQFIATGTDTAIVNVYDRVVIDSLENGTTAKPLWSATNLTTKITKMSFNHDAQLLAFISPVKKMAYRLLHMNSGTVYKNFPPKQEMLERELISSVEFSPKSGYVAFGTMTGHCRLYRLHAFSEY</sequence>
<evidence type="ECO:0000313" key="2">
    <source>
        <dbReference type="WBParaSite" id="PS1159_v2.g4853.t1"/>
    </source>
</evidence>
<name>A0AC35GFJ3_9BILA</name>
<reference evidence="2" key="1">
    <citation type="submission" date="2022-11" db="UniProtKB">
        <authorList>
            <consortium name="WormBaseParasite"/>
        </authorList>
    </citation>
    <scope>IDENTIFICATION</scope>
</reference>
<organism evidence="1 2">
    <name type="scientific">Panagrolaimus sp. PS1159</name>
    <dbReference type="NCBI Taxonomy" id="55785"/>
    <lineage>
        <taxon>Eukaryota</taxon>
        <taxon>Metazoa</taxon>
        <taxon>Ecdysozoa</taxon>
        <taxon>Nematoda</taxon>
        <taxon>Chromadorea</taxon>
        <taxon>Rhabditida</taxon>
        <taxon>Tylenchina</taxon>
        <taxon>Panagrolaimomorpha</taxon>
        <taxon>Panagrolaimoidea</taxon>
        <taxon>Panagrolaimidae</taxon>
        <taxon>Panagrolaimus</taxon>
    </lineage>
</organism>
<protein>
    <submittedName>
        <fullName evidence="2">Uncharacterized protein</fullName>
    </submittedName>
</protein>
<proteinExistence type="predicted"/>